<feature type="compositionally biased region" description="Polar residues" evidence="1">
    <location>
        <begin position="122"/>
        <end position="137"/>
    </location>
</feature>
<keyword evidence="2" id="KW-0732">Signal</keyword>
<proteinExistence type="predicted"/>
<evidence type="ECO:0000256" key="1">
    <source>
        <dbReference type="SAM" id="MobiDB-lite"/>
    </source>
</evidence>
<dbReference type="Proteomes" id="UP000518315">
    <property type="component" value="Unassembled WGS sequence"/>
</dbReference>
<dbReference type="RefSeq" id="WP_125850439.1">
    <property type="nucleotide sequence ID" value="NZ_JACHXH010000037.1"/>
</dbReference>
<feature type="region of interest" description="Disordered" evidence="1">
    <location>
        <begin position="115"/>
        <end position="137"/>
    </location>
</feature>
<evidence type="ECO:0000313" key="6">
    <source>
        <dbReference type="Proteomes" id="UP000518315"/>
    </source>
</evidence>
<evidence type="ECO:0000256" key="2">
    <source>
        <dbReference type="SAM" id="SignalP"/>
    </source>
</evidence>
<gene>
    <name evidence="4" type="ORF">EFD55_30475</name>
    <name evidence="3" type="ORF">FHS26_006501</name>
</gene>
<name>A0A3R9A9D4_9HYPH</name>
<organism evidence="4 5">
    <name type="scientific">Rhizobium pisi</name>
    <dbReference type="NCBI Taxonomy" id="574561"/>
    <lineage>
        <taxon>Bacteria</taxon>
        <taxon>Pseudomonadati</taxon>
        <taxon>Pseudomonadota</taxon>
        <taxon>Alphaproteobacteria</taxon>
        <taxon>Hyphomicrobiales</taxon>
        <taxon>Rhizobiaceae</taxon>
        <taxon>Rhizobium/Agrobacterium group</taxon>
        <taxon>Rhizobium</taxon>
    </lineage>
</organism>
<accession>A0A3R9A9D4</accession>
<dbReference type="EMBL" id="JACHXH010000037">
    <property type="protein sequence ID" value="MBB3138722.1"/>
    <property type="molecule type" value="Genomic_DNA"/>
</dbReference>
<dbReference type="AlphaFoldDB" id="A0A3R9A9D4"/>
<evidence type="ECO:0000313" key="5">
    <source>
        <dbReference type="Proteomes" id="UP000277279"/>
    </source>
</evidence>
<reference evidence="3 6" key="2">
    <citation type="submission" date="2020-08" db="EMBL/GenBank/DDBJ databases">
        <title>Genomic Encyclopedia of Type Strains, Phase III (KMG-III): the genomes of soil and plant-associated and newly described type strains.</title>
        <authorList>
            <person name="Whitman W."/>
        </authorList>
    </citation>
    <scope>NUCLEOTIDE SEQUENCE [LARGE SCALE GENOMIC DNA]</scope>
    <source>
        <strain evidence="3 6">CECT 4113</strain>
    </source>
</reference>
<feature type="chain" id="PRO_5044600021" evidence="2">
    <location>
        <begin position="21"/>
        <end position="137"/>
    </location>
</feature>
<protein>
    <submittedName>
        <fullName evidence="4">Uncharacterized protein</fullName>
    </submittedName>
</protein>
<sequence length="137" mass="15216">MKKITAVAIAVLFTIAPAHAAGEVAFDWSLITLGFGQYDANLMLCDRRPALDERRRIIEILKRIPGFDTQAADGRLTRMAELTYSEIEIQGCNRKKLAAFRHSLDVEMDNLQQDIDHRSSDSKQSTAPGSRQGNASP</sequence>
<comment type="caution">
    <text evidence="4">The sequence shown here is derived from an EMBL/GenBank/DDBJ whole genome shotgun (WGS) entry which is preliminary data.</text>
</comment>
<dbReference type="EMBL" id="RJJT01000033">
    <property type="protein sequence ID" value="RSB61789.1"/>
    <property type="molecule type" value="Genomic_DNA"/>
</dbReference>
<keyword evidence="6" id="KW-1185">Reference proteome</keyword>
<feature type="signal peptide" evidence="2">
    <location>
        <begin position="1"/>
        <end position="20"/>
    </location>
</feature>
<evidence type="ECO:0000313" key="3">
    <source>
        <dbReference type="EMBL" id="MBB3138722.1"/>
    </source>
</evidence>
<evidence type="ECO:0000313" key="4">
    <source>
        <dbReference type="EMBL" id="RSB61789.1"/>
    </source>
</evidence>
<reference evidence="4 5" key="1">
    <citation type="submission" date="2018-11" db="EMBL/GenBank/DDBJ databases">
        <authorList>
            <person name="Huo Y."/>
        </authorList>
    </citation>
    <scope>NUCLEOTIDE SEQUENCE [LARGE SCALE GENOMIC DNA]</scope>
    <source>
        <strain evidence="4 5">DSM 30132</strain>
    </source>
</reference>
<dbReference type="Proteomes" id="UP000277279">
    <property type="component" value="Unassembled WGS sequence"/>
</dbReference>